<reference evidence="9" key="1">
    <citation type="submission" date="2016-10" db="EMBL/GenBank/DDBJ databases">
        <authorList>
            <person name="Varghese N."/>
            <person name="Submissions S."/>
        </authorList>
    </citation>
    <scope>NUCLEOTIDE SEQUENCE [LARGE SCALE GENOMIC DNA]</scope>
    <source>
        <strain evidence="9">ES.061</strain>
    </source>
</reference>
<dbReference type="InterPro" id="IPR002661">
    <property type="entry name" value="Ribosome_recyc_fac"/>
</dbReference>
<dbReference type="InterPro" id="IPR023584">
    <property type="entry name" value="Ribosome_recyc_fac_dom"/>
</dbReference>
<dbReference type="Proteomes" id="UP000199064">
    <property type="component" value="Unassembled WGS sequence"/>
</dbReference>
<evidence type="ECO:0000256" key="3">
    <source>
        <dbReference type="ARBA" id="ARBA00022490"/>
    </source>
</evidence>
<dbReference type="GO" id="GO:0043023">
    <property type="term" value="F:ribosomal large subunit binding"/>
    <property type="evidence" value="ECO:0007669"/>
    <property type="project" value="TreeGrafter"/>
</dbReference>
<gene>
    <name evidence="6" type="primary">frr</name>
    <name evidence="8" type="ORF">SAMN05216452_0322</name>
</gene>
<keyword evidence="4 6" id="KW-0648">Protein biosynthesis</keyword>
<keyword evidence="3 6" id="KW-0963">Cytoplasm</keyword>
<protein>
    <recommendedName>
        <fullName evidence="6">Ribosome-recycling factor</fullName>
        <shortName evidence="6">RRF</shortName>
    </recommendedName>
    <alternativeName>
        <fullName evidence="6">Ribosome-releasing factor</fullName>
    </alternativeName>
</protein>
<dbReference type="NCBIfam" id="TIGR00496">
    <property type="entry name" value="frr"/>
    <property type="match status" value="1"/>
</dbReference>
<feature type="domain" description="Ribosome recycling factor" evidence="7">
    <location>
        <begin position="22"/>
        <end position="185"/>
    </location>
</feature>
<dbReference type="EMBL" id="FNSL01000001">
    <property type="protein sequence ID" value="SEB35845.1"/>
    <property type="molecule type" value="Genomic_DNA"/>
</dbReference>
<sequence length="187" mass="20831">MMADGVDFKDLKRRMDGATTAFQHDLASLRTGRASANLLDPIHVEAYGSPMPINQVATVSVPEPRMISVAVWDQSMVNAVDKAIRESNLGFNPIVDGSTLRIPLPELNEERRKELVKIAHQYAESAKVAARHVRRDGMEHLKKAEKDGDISQDELHTQSDQVQKMTDDTISAIDKLLTDKEAEIMQV</sequence>
<dbReference type="SUPFAM" id="SSF55194">
    <property type="entry name" value="Ribosome recycling factor, RRF"/>
    <property type="match status" value="1"/>
</dbReference>
<accession>A0A1H4IPP6</accession>
<dbReference type="AlphaFoldDB" id="A0A1H4IPP6"/>
<evidence type="ECO:0000256" key="2">
    <source>
        <dbReference type="ARBA" id="ARBA00005912"/>
    </source>
</evidence>
<dbReference type="CDD" id="cd00520">
    <property type="entry name" value="RRF"/>
    <property type="match status" value="1"/>
</dbReference>
<evidence type="ECO:0000256" key="1">
    <source>
        <dbReference type="ARBA" id="ARBA00004496"/>
    </source>
</evidence>
<proteinExistence type="inferred from homology"/>
<evidence type="ECO:0000256" key="4">
    <source>
        <dbReference type="ARBA" id="ARBA00022917"/>
    </source>
</evidence>
<dbReference type="PANTHER" id="PTHR20982">
    <property type="entry name" value="RIBOSOME RECYCLING FACTOR"/>
    <property type="match status" value="1"/>
</dbReference>
<dbReference type="FunFam" id="3.30.1360.40:FF:000001">
    <property type="entry name" value="Ribosome-recycling factor"/>
    <property type="match status" value="1"/>
</dbReference>
<evidence type="ECO:0000313" key="8">
    <source>
        <dbReference type="EMBL" id="SEB35845.1"/>
    </source>
</evidence>
<dbReference type="HAMAP" id="MF_00040">
    <property type="entry name" value="RRF"/>
    <property type="match status" value="1"/>
</dbReference>
<evidence type="ECO:0000313" key="9">
    <source>
        <dbReference type="Proteomes" id="UP000199064"/>
    </source>
</evidence>
<dbReference type="InterPro" id="IPR036191">
    <property type="entry name" value="RRF_sf"/>
</dbReference>
<evidence type="ECO:0000259" key="7">
    <source>
        <dbReference type="Pfam" id="PF01765"/>
    </source>
</evidence>
<evidence type="ECO:0000256" key="5">
    <source>
        <dbReference type="ARBA" id="ARBA00025050"/>
    </source>
</evidence>
<organism evidence="8 9">
    <name type="scientific">Nitratireductor aquibiodomus</name>
    <dbReference type="NCBI Taxonomy" id="204799"/>
    <lineage>
        <taxon>Bacteria</taxon>
        <taxon>Pseudomonadati</taxon>
        <taxon>Pseudomonadota</taxon>
        <taxon>Alphaproteobacteria</taxon>
        <taxon>Hyphomicrobiales</taxon>
        <taxon>Phyllobacteriaceae</taxon>
        <taxon>Nitratireductor</taxon>
    </lineage>
</organism>
<dbReference type="FunFam" id="1.10.132.20:FF:000001">
    <property type="entry name" value="Ribosome-recycling factor"/>
    <property type="match status" value="1"/>
</dbReference>
<keyword evidence="9" id="KW-1185">Reference proteome</keyword>
<dbReference type="PANTHER" id="PTHR20982:SF3">
    <property type="entry name" value="MITOCHONDRIAL RIBOSOME RECYCLING FACTOR PSEUDO 1"/>
    <property type="match status" value="1"/>
</dbReference>
<comment type="function">
    <text evidence="5 6">Responsible for the release of ribosomes from messenger RNA at the termination of protein biosynthesis. May increase the efficiency of translation by recycling ribosomes from one round of translation to another.</text>
</comment>
<dbReference type="Pfam" id="PF01765">
    <property type="entry name" value="RRF"/>
    <property type="match status" value="1"/>
</dbReference>
<evidence type="ECO:0000256" key="6">
    <source>
        <dbReference type="HAMAP-Rule" id="MF_00040"/>
    </source>
</evidence>
<comment type="similarity">
    <text evidence="2 6">Belongs to the RRF family.</text>
</comment>
<dbReference type="GO" id="GO:0005829">
    <property type="term" value="C:cytosol"/>
    <property type="evidence" value="ECO:0007669"/>
    <property type="project" value="GOC"/>
</dbReference>
<dbReference type="Gene3D" id="3.30.1360.40">
    <property type="match status" value="1"/>
</dbReference>
<dbReference type="GO" id="GO:0002184">
    <property type="term" value="P:cytoplasmic translational termination"/>
    <property type="evidence" value="ECO:0007669"/>
    <property type="project" value="TreeGrafter"/>
</dbReference>
<name>A0A1H4IPP6_9HYPH</name>
<comment type="subcellular location">
    <subcellularLocation>
        <location evidence="1 6">Cytoplasm</location>
    </subcellularLocation>
</comment>
<dbReference type="Gene3D" id="1.10.132.20">
    <property type="entry name" value="Ribosome-recycling factor"/>
    <property type="match status" value="1"/>
</dbReference>